<gene>
    <name evidence="3" type="ORF">A4U43_C04F15260</name>
</gene>
<evidence type="ECO:0000256" key="1">
    <source>
        <dbReference type="SAM" id="MobiDB-lite"/>
    </source>
</evidence>
<dbReference type="InterPro" id="IPR025261">
    <property type="entry name" value="Atos-like_cons_dom"/>
</dbReference>
<organism evidence="3 4">
    <name type="scientific">Asparagus officinalis</name>
    <name type="common">Garden asparagus</name>
    <dbReference type="NCBI Taxonomy" id="4686"/>
    <lineage>
        <taxon>Eukaryota</taxon>
        <taxon>Viridiplantae</taxon>
        <taxon>Streptophyta</taxon>
        <taxon>Embryophyta</taxon>
        <taxon>Tracheophyta</taxon>
        <taxon>Spermatophyta</taxon>
        <taxon>Magnoliopsida</taxon>
        <taxon>Liliopsida</taxon>
        <taxon>Asparagales</taxon>
        <taxon>Asparagaceae</taxon>
        <taxon>Asparagoideae</taxon>
        <taxon>Asparagus</taxon>
    </lineage>
</organism>
<dbReference type="OrthoDB" id="8625101at2759"/>
<dbReference type="EMBL" id="CM007384">
    <property type="protein sequence ID" value="ONK72059.1"/>
    <property type="molecule type" value="Genomic_DNA"/>
</dbReference>
<dbReference type="InterPro" id="IPR051506">
    <property type="entry name" value="ATOS_Transcription_Regulators"/>
</dbReference>
<name>A0A5P1F5Q9_ASPOF</name>
<reference evidence="4" key="1">
    <citation type="journal article" date="2017" name="Nat. Commun.">
        <title>The asparagus genome sheds light on the origin and evolution of a young Y chromosome.</title>
        <authorList>
            <person name="Harkess A."/>
            <person name="Zhou J."/>
            <person name="Xu C."/>
            <person name="Bowers J.E."/>
            <person name="Van der Hulst R."/>
            <person name="Ayyampalayam S."/>
            <person name="Mercati F."/>
            <person name="Riccardi P."/>
            <person name="McKain M.R."/>
            <person name="Kakrana A."/>
            <person name="Tang H."/>
            <person name="Ray J."/>
            <person name="Groenendijk J."/>
            <person name="Arikit S."/>
            <person name="Mathioni S.M."/>
            <person name="Nakano M."/>
            <person name="Shan H."/>
            <person name="Telgmann-Rauber A."/>
            <person name="Kanno A."/>
            <person name="Yue Z."/>
            <person name="Chen H."/>
            <person name="Li W."/>
            <person name="Chen Y."/>
            <person name="Xu X."/>
            <person name="Zhang Y."/>
            <person name="Luo S."/>
            <person name="Chen H."/>
            <person name="Gao J."/>
            <person name="Mao Z."/>
            <person name="Pires J.C."/>
            <person name="Luo M."/>
            <person name="Kudrna D."/>
            <person name="Wing R.A."/>
            <person name="Meyers B.C."/>
            <person name="Yi K."/>
            <person name="Kong H."/>
            <person name="Lavrijsen P."/>
            <person name="Sunseri F."/>
            <person name="Falavigna A."/>
            <person name="Ye Y."/>
            <person name="Leebens-Mack J.H."/>
            <person name="Chen G."/>
        </authorList>
    </citation>
    <scope>NUCLEOTIDE SEQUENCE [LARGE SCALE GENOMIC DNA]</scope>
    <source>
        <strain evidence="4">cv. DH0086</strain>
    </source>
</reference>
<sequence>MGLPQVTPSTSGEVTTSLSTYVSIPPRFGSISSCDLDGLHRGNVEDREEEDISCSASISDFRKKASLQAPKGIGAPMKCKSLVDEAVNLHGLKIDFKDKLGWLSPKVRVVGFESSNLGSSAIECQKVGVDGNHSSSSDGISDSSNDLNGSQVRKRLHSPLNGMVHKQFHGNFLDLSSRSARGDLYDPSRNYSIFASQDRKKANIGCTDCLEVPIWPSSSSENKFNSGFFTDGPLLENTEAFSHFFKSSASGFDSNNSSIKGRNCSAAVNISPKKVHSPPLSLSPLGPKWADRMRTEGICRDISKEIESDFLILKNLKDPVNESNTGIPIPVEEDILHDESDLFTPLSSESAPTHRCIKFAKSLSLIPVRRSLVGSFEESLLSGRFSSGSVSQRIDGFLAVLNITGGSFSPASQKLPFGVTSIDGDSSLLYYASIDLAGSLSSSKGRGPKLKRSLSNNDSRAAKSRLRIPMKGRIQLVLSNPEMTPLHTFLCNYDLSDMPAGTKTFMRQKTTLASPAFSEQSKEGMKSQTAKNGPSATLVSEKSEHLECAGCEHSQNLSSKAQSIEEMFSSIDASMESQNRFSYCVNAKDSTKFNRVQTQTYDKGVHSQLNESYAPSIKSTHYSPKSSSGALRYALHLRFLCPSSRKCMKSVQRCVSDPFSVPGRSNVEIEGERRFYLYNDLRVVFPQRHSDSDEGKLNVEHHFPADPKFFDIGN</sequence>
<dbReference type="PANTHER" id="PTHR13199">
    <property type="entry name" value="GH03947P"/>
    <property type="match status" value="1"/>
</dbReference>
<dbReference type="AlphaFoldDB" id="A0A5P1F5Q9"/>
<proteinExistence type="predicted"/>
<evidence type="ECO:0000259" key="2">
    <source>
        <dbReference type="SMART" id="SM01177"/>
    </source>
</evidence>
<evidence type="ECO:0000313" key="4">
    <source>
        <dbReference type="Proteomes" id="UP000243459"/>
    </source>
</evidence>
<dbReference type="InterPro" id="IPR033473">
    <property type="entry name" value="Atos-like_C"/>
</dbReference>
<dbReference type="OMA" id="NMMESNK"/>
<evidence type="ECO:0000313" key="3">
    <source>
        <dbReference type="EMBL" id="ONK72059.1"/>
    </source>
</evidence>
<protein>
    <recommendedName>
        <fullName evidence="2">Atos-like conserved domain-containing protein</fullName>
    </recommendedName>
</protein>
<feature type="compositionally biased region" description="Low complexity" evidence="1">
    <location>
        <begin position="130"/>
        <end position="150"/>
    </location>
</feature>
<dbReference type="Pfam" id="PF13889">
    <property type="entry name" value="Chromosome_seg"/>
    <property type="match status" value="1"/>
</dbReference>
<dbReference type="Pfam" id="PF13915">
    <property type="entry name" value="DUF4210"/>
    <property type="match status" value="1"/>
</dbReference>
<feature type="region of interest" description="Disordered" evidence="1">
    <location>
        <begin position="441"/>
        <end position="462"/>
    </location>
</feature>
<dbReference type="Proteomes" id="UP000243459">
    <property type="component" value="Chromosome 4"/>
</dbReference>
<dbReference type="Gramene" id="ONK72059">
    <property type="protein sequence ID" value="ONK72059"/>
    <property type="gene ID" value="A4U43_C04F15260"/>
</dbReference>
<feature type="region of interest" description="Disordered" evidence="1">
    <location>
        <begin position="128"/>
        <end position="150"/>
    </location>
</feature>
<keyword evidence="4" id="KW-1185">Reference proteome</keyword>
<dbReference type="SMART" id="SM01177">
    <property type="entry name" value="DUF4210"/>
    <property type="match status" value="1"/>
</dbReference>
<accession>A0A5P1F5Q9</accession>
<feature type="domain" description="Atos-like conserved" evidence="2">
    <location>
        <begin position="372"/>
        <end position="431"/>
    </location>
</feature>
<dbReference type="PANTHER" id="PTHR13199:SF11">
    <property type="entry name" value="PROTEIN ATOSSA"/>
    <property type="match status" value="1"/>
</dbReference>